<evidence type="ECO:0000259" key="1">
    <source>
        <dbReference type="Pfam" id="PF01385"/>
    </source>
</evidence>
<organism evidence="2 3">
    <name type="scientific">Okeania hirsuta</name>
    <dbReference type="NCBI Taxonomy" id="1458930"/>
    <lineage>
        <taxon>Bacteria</taxon>
        <taxon>Bacillati</taxon>
        <taxon>Cyanobacteriota</taxon>
        <taxon>Cyanophyceae</taxon>
        <taxon>Oscillatoriophycideae</taxon>
        <taxon>Oscillatoriales</taxon>
        <taxon>Microcoleaceae</taxon>
        <taxon>Okeania</taxon>
    </lineage>
</organism>
<dbReference type="EMBL" id="RCBY01000108">
    <property type="protein sequence ID" value="RQH37923.1"/>
    <property type="molecule type" value="Genomic_DNA"/>
</dbReference>
<feature type="domain" description="Probable transposase IS891/IS1136/IS1341" evidence="1">
    <location>
        <begin position="164"/>
        <end position="260"/>
    </location>
</feature>
<gene>
    <name evidence="2" type="ORF">D5R40_18340</name>
</gene>
<dbReference type="InterPro" id="IPR001959">
    <property type="entry name" value="Transposase"/>
</dbReference>
<name>A0A3N6NSZ8_9CYAN</name>
<protein>
    <submittedName>
        <fullName evidence="2">Transposase</fullName>
    </submittedName>
</protein>
<keyword evidence="3" id="KW-1185">Reference proteome</keyword>
<accession>A0A3N6NSZ8</accession>
<sequence length="303" mass="34471">MKQITTISCKLKVSPEVAKEIEATMEMFAHACQYVDKNSDKKLTNNVAMQALMYGTVREKFQLSAQTTIHAIRRVCSNRKTSITNHIKKELTFAPTSVDYDSRKFSLDTKKWIVSLKLLSKRTKFELLIGNYQRGILTGSKATSAVLTKRKDGTYYINIHVNHIVPEPEPTNKIIGIDLGRTDIASTSEGESWSGKNITSKRNHYSQIRAVLQKKASKGTRSSRKRCRQLQQRLSGKERRFQKHVNHEITTYLVRKAATIDILPTLHLRDSAGFPNITDGGFLLQCTRLRGFTPFRSYSRSTD</sequence>
<evidence type="ECO:0000313" key="2">
    <source>
        <dbReference type="EMBL" id="RQH37923.1"/>
    </source>
</evidence>
<dbReference type="Pfam" id="PF01385">
    <property type="entry name" value="OrfB_IS605"/>
    <property type="match status" value="1"/>
</dbReference>
<dbReference type="AlphaFoldDB" id="A0A3N6NSZ8"/>
<evidence type="ECO:0000313" key="3">
    <source>
        <dbReference type="Proteomes" id="UP000269154"/>
    </source>
</evidence>
<dbReference type="OrthoDB" id="534575at2"/>
<dbReference type="Proteomes" id="UP000269154">
    <property type="component" value="Unassembled WGS sequence"/>
</dbReference>
<proteinExistence type="predicted"/>
<comment type="caution">
    <text evidence="2">The sequence shown here is derived from an EMBL/GenBank/DDBJ whole genome shotgun (WGS) entry which is preliminary data.</text>
</comment>
<reference evidence="2 3" key="1">
    <citation type="journal article" date="2018" name="ACS Chem. Biol.">
        <title>Ketoreductase domain dysfunction expands chemodiversity: malyngamide biosynthesis in the cyanobacterium Okeania hirsuta.</title>
        <authorList>
            <person name="Moss N.A."/>
            <person name="Leao T."/>
            <person name="Rankin M."/>
            <person name="McCullough T.M."/>
            <person name="Qu P."/>
            <person name="Korobeynikov A."/>
            <person name="Smith J.L."/>
            <person name="Gerwick L."/>
            <person name="Gerwick W.H."/>
        </authorList>
    </citation>
    <scope>NUCLEOTIDE SEQUENCE [LARGE SCALE GENOMIC DNA]</scope>
    <source>
        <strain evidence="2 3">PAB10Feb10-1</strain>
    </source>
</reference>